<proteinExistence type="predicted"/>
<name>A0ABD2GGG9_PAGBO</name>
<evidence type="ECO:0000313" key="7">
    <source>
        <dbReference type="Proteomes" id="UP001619887"/>
    </source>
</evidence>
<sequence>MLCVNVRWVAVLLCAWTAMFGSMGHPLDNKTNMTTVTPQMEEESREEMMPTPANTTDTNATYVFKHSVRQSLSLSAGEQEFLLKRKQVALKALNKLGIKSTLDSVPHIAILGSGGGQRASVSLVGSLDQLEQEGLLDTVIYLGGVSGTAL</sequence>
<dbReference type="InterPro" id="IPR002642">
    <property type="entry name" value="LysoPLipase_cat_dom"/>
</dbReference>
<dbReference type="PROSITE" id="PS51210">
    <property type="entry name" value="PLA2C"/>
    <property type="match status" value="1"/>
</dbReference>
<evidence type="ECO:0000259" key="5">
    <source>
        <dbReference type="PROSITE" id="PS51210"/>
    </source>
</evidence>
<comment type="caution">
    <text evidence="6">The sequence shown here is derived from an EMBL/GenBank/DDBJ whole genome shotgun (WGS) entry which is preliminary data.</text>
</comment>
<keyword evidence="3" id="KW-0442">Lipid degradation</keyword>
<evidence type="ECO:0000256" key="3">
    <source>
        <dbReference type="PROSITE-ProRule" id="PRU00555"/>
    </source>
</evidence>
<reference evidence="6 7" key="1">
    <citation type="journal article" date="2022" name="G3 (Bethesda)">
        <title>Evaluating Illumina-, Nanopore-, and PacBio-based genome assembly strategies with the bald notothen, Trematomus borchgrevinki.</title>
        <authorList>
            <person name="Rayamajhi N."/>
            <person name="Cheng C.C."/>
            <person name="Catchen J.M."/>
        </authorList>
    </citation>
    <scope>NUCLEOTIDE SEQUENCE [LARGE SCALE GENOMIC DNA]</scope>
    <source>
        <strain evidence="6">AGRC-2024</strain>
    </source>
</reference>
<dbReference type="PANTHER" id="PTHR10728">
    <property type="entry name" value="CYTOSOLIC PHOSPHOLIPASE A2"/>
    <property type="match status" value="1"/>
</dbReference>
<gene>
    <name evidence="6" type="ORF">OYC64_005630</name>
</gene>
<dbReference type="PANTHER" id="PTHR10728:SF39">
    <property type="entry name" value="CYTOSOLIC PHOSPHOLIPASE A2 GAMMA"/>
    <property type="match status" value="1"/>
</dbReference>
<evidence type="ECO:0000256" key="2">
    <source>
        <dbReference type="ARBA" id="ARBA00023098"/>
    </source>
</evidence>
<dbReference type="AlphaFoldDB" id="A0ABD2GGG9"/>
<dbReference type="GO" id="GO:0016042">
    <property type="term" value="P:lipid catabolic process"/>
    <property type="evidence" value="ECO:0007669"/>
    <property type="project" value="UniProtKB-UniRule"/>
</dbReference>
<reference evidence="6 7" key="2">
    <citation type="journal article" date="2024" name="G3 (Bethesda)">
        <title>The genome of the cryopelagic Antarctic bald notothen, Trematomus borchgrevinki.</title>
        <authorList>
            <person name="Rayamajhi N."/>
            <person name="Rivera-Colon A.G."/>
            <person name="Minhas B.F."/>
            <person name="Cheng C.C."/>
            <person name="Catchen J.M."/>
        </authorList>
    </citation>
    <scope>NUCLEOTIDE SEQUENCE [LARGE SCALE GENOMIC DNA]</scope>
    <source>
        <strain evidence="6">AGRC-2024</strain>
    </source>
</reference>
<dbReference type="InterPro" id="IPR016035">
    <property type="entry name" value="Acyl_Trfase/lysoPLipase"/>
</dbReference>
<dbReference type="SUPFAM" id="SSF52151">
    <property type="entry name" value="FabD/lysophospholipase-like"/>
    <property type="match status" value="1"/>
</dbReference>
<evidence type="ECO:0000313" key="6">
    <source>
        <dbReference type="EMBL" id="KAL3053136.1"/>
    </source>
</evidence>
<dbReference type="Gene3D" id="3.40.1090.10">
    <property type="entry name" value="Cytosolic phospholipase A2 catalytic domain"/>
    <property type="match status" value="1"/>
</dbReference>
<accession>A0ABD2GGG9</accession>
<dbReference type="Proteomes" id="UP001619887">
    <property type="component" value="Unassembled WGS sequence"/>
</dbReference>
<feature type="chain" id="PRO_5044822876" description="PLA2c domain-containing protein" evidence="4">
    <location>
        <begin position="25"/>
        <end position="150"/>
    </location>
</feature>
<keyword evidence="2 3" id="KW-0443">Lipid metabolism</keyword>
<keyword evidence="1 3" id="KW-0378">Hydrolase</keyword>
<feature type="signal peptide" evidence="4">
    <location>
        <begin position="1"/>
        <end position="24"/>
    </location>
</feature>
<organism evidence="6 7">
    <name type="scientific">Pagothenia borchgrevinki</name>
    <name type="common">Bald rockcod</name>
    <name type="synonym">Trematomus borchgrevinki</name>
    <dbReference type="NCBI Taxonomy" id="8213"/>
    <lineage>
        <taxon>Eukaryota</taxon>
        <taxon>Metazoa</taxon>
        <taxon>Chordata</taxon>
        <taxon>Craniata</taxon>
        <taxon>Vertebrata</taxon>
        <taxon>Euteleostomi</taxon>
        <taxon>Actinopterygii</taxon>
        <taxon>Neopterygii</taxon>
        <taxon>Teleostei</taxon>
        <taxon>Neoteleostei</taxon>
        <taxon>Acanthomorphata</taxon>
        <taxon>Eupercaria</taxon>
        <taxon>Perciformes</taxon>
        <taxon>Notothenioidei</taxon>
        <taxon>Nototheniidae</taxon>
        <taxon>Pagothenia</taxon>
    </lineage>
</organism>
<dbReference type="GO" id="GO:0016787">
    <property type="term" value="F:hydrolase activity"/>
    <property type="evidence" value="ECO:0007669"/>
    <property type="project" value="UniProtKB-UniRule"/>
</dbReference>
<keyword evidence="4" id="KW-0732">Signal</keyword>
<feature type="domain" description="PLA2c" evidence="5">
    <location>
        <begin position="60"/>
        <end position="150"/>
    </location>
</feature>
<protein>
    <recommendedName>
        <fullName evidence="5">PLA2c domain-containing protein</fullName>
    </recommendedName>
</protein>
<evidence type="ECO:0000256" key="4">
    <source>
        <dbReference type="SAM" id="SignalP"/>
    </source>
</evidence>
<dbReference type="EMBL" id="JBIYXZ010002078">
    <property type="protein sequence ID" value="KAL3053136.1"/>
    <property type="molecule type" value="Genomic_DNA"/>
</dbReference>
<evidence type="ECO:0000256" key="1">
    <source>
        <dbReference type="ARBA" id="ARBA00022801"/>
    </source>
</evidence>
<keyword evidence="7" id="KW-1185">Reference proteome</keyword>